<dbReference type="InParanoid" id="A0A2U3MUN2"/>
<feature type="domain" description="N-acetylmuramidase" evidence="1">
    <location>
        <begin position="22"/>
        <end position="193"/>
    </location>
</feature>
<reference evidence="3" key="1">
    <citation type="submission" date="2018-03" db="EMBL/GenBank/DDBJ databases">
        <authorList>
            <person name="Blom J."/>
        </authorList>
    </citation>
    <scope>NUCLEOTIDE SEQUENCE [LARGE SCALE GENOMIC DNA]</scope>
    <source>
        <strain evidence="3">KPC-SM-21</strain>
    </source>
</reference>
<organism evidence="2 3">
    <name type="scientific">Acinetobacter stercoris</name>
    <dbReference type="NCBI Taxonomy" id="2126983"/>
    <lineage>
        <taxon>Bacteria</taxon>
        <taxon>Pseudomonadati</taxon>
        <taxon>Pseudomonadota</taxon>
        <taxon>Gammaproteobacteria</taxon>
        <taxon>Moraxellales</taxon>
        <taxon>Moraxellaceae</taxon>
        <taxon>Acinetobacter</taxon>
    </lineage>
</organism>
<keyword evidence="3" id="KW-1185">Reference proteome</keyword>
<accession>A0A2U3MUN2</accession>
<evidence type="ECO:0000313" key="2">
    <source>
        <dbReference type="EMBL" id="SPL69131.1"/>
    </source>
</evidence>
<evidence type="ECO:0000259" key="1">
    <source>
        <dbReference type="Pfam" id="PF11860"/>
    </source>
</evidence>
<sequence length="197" mass="22261">MISKKITHQQIQDQAKSLGIETASLRAVIEVECKSSGFNQDGTPVILFERHVMRQRLIANGKVDVAYRMMRQRPDLCNTISGGYGLYSAQHGRLNVAAQYDRTSALESASWGLGQVMGYHWKSLGYPSLQSFINAMYRDEASQLDAMCRYIKVNNLINALKNRDWKAFARGYNGSAYAKNNYDVKLANAYKKWSTTT</sequence>
<gene>
    <name evidence="2" type="ORF">KPC_0309</name>
</gene>
<protein>
    <recommendedName>
        <fullName evidence="1">N-acetylmuramidase domain-containing protein</fullName>
    </recommendedName>
</protein>
<evidence type="ECO:0000313" key="3">
    <source>
        <dbReference type="Proteomes" id="UP000245974"/>
    </source>
</evidence>
<dbReference type="EMBL" id="OOGT01000008">
    <property type="protein sequence ID" value="SPL69131.1"/>
    <property type="molecule type" value="Genomic_DNA"/>
</dbReference>
<dbReference type="Pfam" id="PF11860">
    <property type="entry name" value="Muramidase"/>
    <property type="match status" value="1"/>
</dbReference>
<dbReference type="InterPro" id="IPR024408">
    <property type="entry name" value="Muramidase"/>
</dbReference>
<dbReference type="AlphaFoldDB" id="A0A2U3MUN2"/>
<dbReference type="Proteomes" id="UP000245974">
    <property type="component" value="Unassembled WGS sequence"/>
</dbReference>
<name>A0A2U3MUN2_9GAMM</name>
<proteinExistence type="predicted"/>